<dbReference type="PANTHER" id="PTHR47331">
    <property type="entry name" value="PHD-TYPE DOMAIN-CONTAINING PROTEIN"/>
    <property type="match status" value="1"/>
</dbReference>
<dbReference type="OrthoDB" id="8036689at2759"/>
<name>A0A8S4RVY3_9NEOP</name>
<reference evidence="2" key="1">
    <citation type="submission" date="2022-03" db="EMBL/GenBank/DDBJ databases">
        <authorList>
            <person name="Lindestad O."/>
        </authorList>
    </citation>
    <scope>NUCLEOTIDE SEQUENCE</scope>
</reference>
<dbReference type="Proteomes" id="UP000838756">
    <property type="component" value="Unassembled WGS sequence"/>
</dbReference>
<dbReference type="AlphaFoldDB" id="A0A8S4RVY3"/>
<keyword evidence="3" id="KW-1185">Reference proteome</keyword>
<dbReference type="InterPro" id="IPR040676">
    <property type="entry name" value="DUF5641"/>
</dbReference>
<evidence type="ECO:0000313" key="3">
    <source>
        <dbReference type="Proteomes" id="UP000838756"/>
    </source>
</evidence>
<accession>A0A8S4RVY3</accession>
<dbReference type="Pfam" id="PF18701">
    <property type="entry name" value="DUF5641"/>
    <property type="match status" value="1"/>
</dbReference>
<evidence type="ECO:0000313" key="2">
    <source>
        <dbReference type="EMBL" id="CAH2242890.1"/>
    </source>
</evidence>
<gene>
    <name evidence="2" type="primary">jg14460</name>
    <name evidence="2" type="ORF">PAEG_LOCUS19108</name>
</gene>
<sequence>MCVCLAVKALHLELVTDLTKEAFLAAFLRFISRHGKPISQRSKWRSSSSSLQLGSMVLVKEKNQPPLLWQLGRVVKLHPGKDGVNRVADIKTRKGIIQRAFNNICPLPISS</sequence>
<dbReference type="EMBL" id="CAKXAJ010025707">
    <property type="protein sequence ID" value="CAH2242890.1"/>
    <property type="molecule type" value="Genomic_DNA"/>
</dbReference>
<organism evidence="2 3">
    <name type="scientific">Pararge aegeria aegeria</name>
    <dbReference type="NCBI Taxonomy" id="348720"/>
    <lineage>
        <taxon>Eukaryota</taxon>
        <taxon>Metazoa</taxon>
        <taxon>Ecdysozoa</taxon>
        <taxon>Arthropoda</taxon>
        <taxon>Hexapoda</taxon>
        <taxon>Insecta</taxon>
        <taxon>Pterygota</taxon>
        <taxon>Neoptera</taxon>
        <taxon>Endopterygota</taxon>
        <taxon>Lepidoptera</taxon>
        <taxon>Glossata</taxon>
        <taxon>Ditrysia</taxon>
        <taxon>Papilionoidea</taxon>
        <taxon>Nymphalidae</taxon>
        <taxon>Satyrinae</taxon>
        <taxon>Satyrini</taxon>
        <taxon>Parargina</taxon>
        <taxon>Pararge</taxon>
    </lineage>
</organism>
<evidence type="ECO:0000259" key="1">
    <source>
        <dbReference type="Pfam" id="PF18701"/>
    </source>
</evidence>
<feature type="domain" description="DUF5641" evidence="1">
    <location>
        <begin position="38"/>
        <end position="107"/>
    </location>
</feature>
<comment type="caution">
    <text evidence="2">The sequence shown here is derived from an EMBL/GenBank/DDBJ whole genome shotgun (WGS) entry which is preliminary data.</text>
</comment>
<protein>
    <submittedName>
        <fullName evidence="2">Jg14460 protein</fullName>
    </submittedName>
</protein>
<dbReference type="PANTHER" id="PTHR47331:SF1">
    <property type="entry name" value="GAG-LIKE PROTEIN"/>
    <property type="match status" value="1"/>
</dbReference>
<proteinExistence type="predicted"/>